<sequence length="407" mass="44283">MPSIRRPNTPARIPPPYFLGGPRSELTFNSQWVSKDINRIHDEIPEDEPGYCGCSICKRGTRKGFVKGRTFIRHMLQLYPGGHPNSQGSMPPLPSSAQLYTGVGDDTSGSGSPSGPTDDVSSQQAFMENDLNQTPTNEDTLMFDVTLPVLGRWVEFFLIHLCLGTSLDSSLSQDHHRMSQQVDSEDLNDEDAIEDLQAGHSSAVATAHYAPVQGSPTLLGDYFFLKYVNCSKRYRQLLQLCPPPERSRELSQEDVRNLIKQENAAVVKEVQSLSTELKRSVVNTIATLLRNPNVLPDFVSNDGSIPQAVPRPAVAGQQVLPGSAVLRSPPPHVTPSAGQPSPSPAIPPGITPVPPSPPLVNTDTLPLSEDSVLQRSLESLLNGTIKNRPISFKSTFQREAARAVASL</sequence>
<feature type="compositionally biased region" description="Low complexity" evidence="1">
    <location>
        <begin position="102"/>
        <end position="122"/>
    </location>
</feature>
<name>A0A854Q5G4_CRYNE</name>
<reference evidence="2 3" key="1">
    <citation type="submission" date="2017-06" db="EMBL/GenBank/DDBJ databases">
        <title>Global population genomics of the pathogenic fungus Cryptococcus neoformans var. grubii.</title>
        <authorList>
            <person name="Cuomo C."/>
            <person name="Litvintseva A."/>
            <person name="Chen Y."/>
            <person name="Young S."/>
            <person name="Zeng Q."/>
            <person name="Chapman S."/>
            <person name="Gujja S."/>
            <person name="Saif S."/>
            <person name="Birren B."/>
        </authorList>
    </citation>
    <scope>NUCLEOTIDE SEQUENCE [LARGE SCALE GENOMIC DNA]</scope>
    <source>
        <strain evidence="2 3">Tu259-1</strain>
    </source>
</reference>
<dbReference type="Proteomes" id="UP000199727">
    <property type="component" value="Unassembled WGS sequence"/>
</dbReference>
<feature type="compositionally biased region" description="Polar residues" evidence="1">
    <location>
        <begin position="84"/>
        <end position="99"/>
    </location>
</feature>
<feature type="region of interest" description="Disordered" evidence="1">
    <location>
        <begin position="323"/>
        <end position="365"/>
    </location>
</feature>
<feature type="compositionally biased region" description="Pro residues" evidence="1">
    <location>
        <begin position="341"/>
        <end position="358"/>
    </location>
</feature>
<gene>
    <name evidence="2" type="ORF">C361_06024</name>
</gene>
<comment type="caution">
    <text evidence="2">The sequence shown here is derived from an EMBL/GenBank/DDBJ whole genome shotgun (WGS) entry which is preliminary data.</text>
</comment>
<protein>
    <submittedName>
        <fullName evidence="2">Uncharacterized protein</fullName>
    </submittedName>
</protein>
<dbReference type="AlphaFoldDB" id="A0A854Q5G4"/>
<evidence type="ECO:0000313" key="2">
    <source>
        <dbReference type="EMBL" id="OXG13878.1"/>
    </source>
</evidence>
<evidence type="ECO:0000256" key="1">
    <source>
        <dbReference type="SAM" id="MobiDB-lite"/>
    </source>
</evidence>
<feature type="region of interest" description="Disordered" evidence="1">
    <location>
        <begin position="82"/>
        <end position="122"/>
    </location>
</feature>
<proteinExistence type="predicted"/>
<evidence type="ECO:0000313" key="3">
    <source>
        <dbReference type="Proteomes" id="UP000199727"/>
    </source>
</evidence>
<organism evidence="2 3">
    <name type="scientific">Cryptococcus neoformans Tu259-1</name>
    <dbReference type="NCBI Taxonomy" id="1230072"/>
    <lineage>
        <taxon>Eukaryota</taxon>
        <taxon>Fungi</taxon>
        <taxon>Dikarya</taxon>
        <taxon>Basidiomycota</taxon>
        <taxon>Agaricomycotina</taxon>
        <taxon>Tremellomycetes</taxon>
        <taxon>Tremellales</taxon>
        <taxon>Cryptococcaceae</taxon>
        <taxon>Cryptococcus</taxon>
        <taxon>Cryptococcus neoformans species complex</taxon>
    </lineage>
</organism>
<accession>A0A854Q5G4</accession>
<dbReference type="EMBL" id="AMKT01000078">
    <property type="protein sequence ID" value="OXG13878.1"/>
    <property type="molecule type" value="Genomic_DNA"/>
</dbReference>